<dbReference type="Pfam" id="PF09335">
    <property type="entry name" value="VTT_dom"/>
    <property type="match status" value="1"/>
</dbReference>
<keyword evidence="3 6" id="KW-0812">Transmembrane</keyword>
<comment type="caution">
    <text evidence="8">The sequence shown here is derived from an EMBL/GenBank/DDBJ whole genome shotgun (WGS) entry which is preliminary data.</text>
</comment>
<comment type="similarity">
    <text evidence="6">Belongs to the TVP38/TMEM64 family.</text>
</comment>
<evidence type="ECO:0000256" key="6">
    <source>
        <dbReference type="RuleBase" id="RU366058"/>
    </source>
</evidence>
<evidence type="ECO:0000256" key="5">
    <source>
        <dbReference type="ARBA" id="ARBA00023136"/>
    </source>
</evidence>
<dbReference type="InterPro" id="IPR015414">
    <property type="entry name" value="TMEM64"/>
</dbReference>
<dbReference type="EMBL" id="VNJI01000016">
    <property type="protein sequence ID" value="TVY09169.1"/>
    <property type="molecule type" value="Genomic_DNA"/>
</dbReference>
<gene>
    <name evidence="8" type="ORF">FPZ49_14600</name>
</gene>
<feature type="transmembrane region" description="Helical" evidence="6">
    <location>
        <begin position="136"/>
        <end position="154"/>
    </location>
</feature>
<keyword evidence="5 6" id="KW-0472">Membrane</keyword>
<dbReference type="GO" id="GO:0005886">
    <property type="term" value="C:plasma membrane"/>
    <property type="evidence" value="ECO:0007669"/>
    <property type="project" value="UniProtKB-SubCell"/>
</dbReference>
<dbReference type="PANTHER" id="PTHR12677">
    <property type="entry name" value="GOLGI APPARATUS MEMBRANE PROTEIN TVP38-RELATED"/>
    <property type="match status" value="1"/>
</dbReference>
<protein>
    <recommendedName>
        <fullName evidence="6">TVP38/TMEM64 family membrane protein</fullName>
    </recommendedName>
</protein>
<evidence type="ECO:0000256" key="2">
    <source>
        <dbReference type="ARBA" id="ARBA00022475"/>
    </source>
</evidence>
<dbReference type="OrthoDB" id="9812980at2"/>
<comment type="subcellular location">
    <subcellularLocation>
        <location evidence="1 6">Cell membrane</location>
        <topology evidence="1 6">Multi-pass membrane protein</topology>
    </subcellularLocation>
</comment>
<evidence type="ECO:0000313" key="9">
    <source>
        <dbReference type="Proteomes" id="UP000317036"/>
    </source>
</evidence>
<name>A0A559KAP3_9BACL</name>
<feature type="transmembrane region" description="Helical" evidence="6">
    <location>
        <begin position="190"/>
        <end position="210"/>
    </location>
</feature>
<keyword evidence="2 6" id="KW-1003">Cell membrane</keyword>
<evidence type="ECO:0000313" key="8">
    <source>
        <dbReference type="EMBL" id="TVY09169.1"/>
    </source>
</evidence>
<feature type="domain" description="VTT" evidence="7">
    <location>
        <begin position="67"/>
        <end position="179"/>
    </location>
</feature>
<feature type="transmembrane region" description="Helical" evidence="6">
    <location>
        <begin position="12"/>
        <end position="35"/>
    </location>
</feature>
<feature type="transmembrane region" description="Helical" evidence="6">
    <location>
        <begin position="79"/>
        <end position="103"/>
    </location>
</feature>
<accession>A0A559KAP3</accession>
<keyword evidence="4 6" id="KW-1133">Transmembrane helix</keyword>
<evidence type="ECO:0000256" key="4">
    <source>
        <dbReference type="ARBA" id="ARBA00022989"/>
    </source>
</evidence>
<proteinExistence type="inferred from homology"/>
<organism evidence="8 9">
    <name type="scientific">Paenibacillus cremeus</name>
    <dbReference type="NCBI Taxonomy" id="2163881"/>
    <lineage>
        <taxon>Bacteria</taxon>
        <taxon>Bacillati</taxon>
        <taxon>Bacillota</taxon>
        <taxon>Bacilli</taxon>
        <taxon>Bacillales</taxon>
        <taxon>Paenibacillaceae</taxon>
        <taxon>Paenibacillus</taxon>
    </lineage>
</organism>
<dbReference type="RefSeq" id="WP_144847871.1">
    <property type="nucleotide sequence ID" value="NZ_VNJI01000016.1"/>
</dbReference>
<feature type="transmembrane region" description="Helical" evidence="6">
    <location>
        <begin position="47"/>
        <end position="67"/>
    </location>
</feature>
<sequence length="214" mass="23575">MESTNVMLYKRWISVIGLLLIGGMIAYYIYLLRIGEAQRLMSSIRHFGYSGILIGIVFQAMVNILPVPGEFTSIALMEIYGPVMGGVYSFIGGIIGALGGLYLSRWVAKPFFSALAAPYVAKVEEWLKKREQLGLLLIRFIPLVPYHFVNYAAGLLDVNIWAFTWTTALGILPYTIAMSGIYAGVRQGSLLWGAVGGGIFLILAGIGWMVRRGR</sequence>
<dbReference type="InterPro" id="IPR032816">
    <property type="entry name" value="VTT_dom"/>
</dbReference>
<dbReference type="Proteomes" id="UP000317036">
    <property type="component" value="Unassembled WGS sequence"/>
</dbReference>
<dbReference type="AlphaFoldDB" id="A0A559KAP3"/>
<evidence type="ECO:0000256" key="1">
    <source>
        <dbReference type="ARBA" id="ARBA00004651"/>
    </source>
</evidence>
<reference evidence="8 9" key="1">
    <citation type="submission" date="2019-07" db="EMBL/GenBank/DDBJ databases">
        <authorList>
            <person name="Kim J."/>
        </authorList>
    </citation>
    <scope>NUCLEOTIDE SEQUENCE [LARGE SCALE GENOMIC DNA]</scope>
    <source>
        <strain evidence="8 9">JC52</strain>
    </source>
</reference>
<dbReference type="PANTHER" id="PTHR12677:SF59">
    <property type="entry name" value="GOLGI APPARATUS MEMBRANE PROTEIN TVP38-RELATED"/>
    <property type="match status" value="1"/>
</dbReference>
<keyword evidence="9" id="KW-1185">Reference proteome</keyword>
<evidence type="ECO:0000259" key="7">
    <source>
        <dbReference type="Pfam" id="PF09335"/>
    </source>
</evidence>
<evidence type="ECO:0000256" key="3">
    <source>
        <dbReference type="ARBA" id="ARBA00022692"/>
    </source>
</evidence>
<feature type="transmembrane region" description="Helical" evidence="6">
    <location>
        <begin position="160"/>
        <end position="183"/>
    </location>
</feature>